<name>A0A0E0JLA5_ORYPU</name>
<feature type="compositionally biased region" description="Basic and acidic residues" evidence="1">
    <location>
        <begin position="73"/>
        <end position="88"/>
    </location>
</feature>
<dbReference type="Proteomes" id="UP000026962">
    <property type="component" value="Chromosome 1"/>
</dbReference>
<organism evidence="2">
    <name type="scientific">Oryza punctata</name>
    <name type="common">Red rice</name>
    <dbReference type="NCBI Taxonomy" id="4537"/>
    <lineage>
        <taxon>Eukaryota</taxon>
        <taxon>Viridiplantae</taxon>
        <taxon>Streptophyta</taxon>
        <taxon>Embryophyta</taxon>
        <taxon>Tracheophyta</taxon>
        <taxon>Spermatophyta</taxon>
        <taxon>Magnoliopsida</taxon>
        <taxon>Liliopsida</taxon>
        <taxon>Poales</taxon>
        <taxon>Poaceae</taxon>
        <taxon>BOP clade</taxon>
        <taxon>Oryzoideae</taxon>
        <taxon>Oryzeae</taxon>
        <taxon>Oryzinae</taxon>
        <taxon>Oryza</taxon>
    </lineage>
</organism>
<proteinExistence type="predicted"/>
<dbReference type="EnsemblPlants" id="OPUNC01G23210.1">
    <property type="protein sequence ID" value="OPUNC01G23210.1"/>
    <property type="gene ID" value="OPUNC01G23210"/>
</dbReference>
<dbReference type="Gramene" id="OPUNC01G23210.1">
    <property type="protein sequence ID" value="OPUNC01G23210.1"/>
    <property type="gene ID" value="OPUNC01G23210"/>
</dbReference>
<reference evidence="2" key="2">
    <citation type="submission" date="2018-05" db="EMBL/GenBank/DDBJ databases">
        <title>OpunRS2 (Oryza punctata Reference Sequence Version 2).</title>
        <authorList>
            <person name="Zhang J."/>
            <person name="Kudrna D."/>
            <person name="Lee S."/>
            <person name="Talag J."/>
            <person name="Welchert J."/>
            <person name="Wing R.A."/>
        </authorList>
    </citation>
    <scope>NUCLEOTIDE SEQUENCE [LARGE SCALE GENOMIC DNA]</scope>
</reference>
<evidence type="ECO:0000313" key="3">
    <source>
        <dbReference type="Proteomes" id="UP000026962"/>
    </source>
</evidence>
<feature type="region of interest" description="Disordered" evidence="1">
    <location>
        <begin position="1"/>
        <end position="88"/>
    </location>
</feature>
<keyword evidence="3" id="KW-1185">Reference proteome</keyword>
<feature type="compositionally biased region" description="Basic and acidic residues" evidence="1">
    <location>
        <begin position="27"/>
        <end position="42"/>
    </location>
</feature>
<reference evidence="2" key="1">
    <citation type="submission" date="2015-04" db="UniProtKB">
        <authorList>
            <consortium name="EnsemblPlants"/>
        </authorList>
    </citation>
    <scope>IDENTIFICATION</scope>
</reference>
<dbReference type="AlphaFoldDB" id="A0A0E0JLA5"/>
<sequence>MTTAVTGGRGRRWAGGRGGGGVSSEDADGREKGAAARKKAGELHAAAEMTSTPGGPQLQAMARMVGKWNRGRGTVDHHPRADGASEVR</sequence>
<accession>A0A0E0JLA5</accession>
<evidence type="ECO:0000256" key="1">
    <source>
        <dbReference type="SAM" id="MobiDB-lite"/>
    </source>
</evidence>
<evidence type="ECO:0000313" key="2">
    <source>
        <dbReference type="EnsemblPlants" id="OPUNC01G23210.1"/>
    </source>
</evidence>
<protein>
    <submittedName>
        <fullName evidence="2">Uncharacterized protein</fullName>
    </submittedName>
</protein>
<dbReference type="HOGENOM" id="CLU_2472904_0_0_1"/>